<dbReference type="Proteomes" id="UP000314983">
    <property type="component" value="Chromosome 8"/>
</dbReference>
<gene>
    <name evidence="4" type="primary">NDUFAF4</name>
</gene>
<keyword evidence="5" id="KW-1185">Reference proteome</keyword>
<dbReference type="GO" id="GO:0032981">
    <property type="term" value="P:mitochondrial respiratory chain complex I assembly"/>
    <property type="evidence" value="ECO:0007669"/>
    <property type="project" value="InterPro"/>
</dbReference>
<dbReference type="OrthoDB" id="2434756at2759"/>
<reference evidence="4" key="4">
    <citation type="submission" date="2025-08" db="UniProtKB">
        <authorList>
            <consortium name="Ensembl"/>
        </authorList>
    </citation>
    <scope>IDENTIFICATION</scope>
</reference>
<dbReference type="OMA" id="ILNYVNY"/>
<dbReference type="GO" id="GO:0005739">
    <property type="term" value="C:mitochondrion"/>
    <property type="evidence" value="ECO:0007669"/>
    <property type="project" value="TreeGrafter"/>
</dbReference>
<dbReference type="RefSeq" id="XP_026886531.1">
    <property type="nucleotide sequence ID" value="XM_027030730.2"/>
</dbReference>
<organism evidence="4 5">
    <name type="scientific">Electrophorus electricus</name>
    <name type="common">Electric eel</name>
    <name type="synonym">Gymnotus electricus</name>
    <dbReference type="NCBI Taxonomy" id="8005"/>
    <lineage>
        <taxon>Eukaryota</taxon>
        <taxon>Metazoa</taxon>
        <taxon>Chordata</taxon>
        <taxon>Craniata</taxon>
        <taxon>Vertebrata</taxon>
        <taxon>Euteleostomi</taxon>
        <taxon>Actinopterygii</taxon>
        <taxon>Neopterygii</taxon>
        <taxon>Teleostei</taxon>
        <taxon>Ostariophysi</taxon>
        <taxon>Gymnotiformes</taxon>
        <taxon>Gymnotoidei</taxon>
        <taxon>Gymnotidae</taxon>
        <taxon>Electrophorus</taxon>
    </lineage>
</organism>
<dbReference type="AlphaFoldDB" id="A0A4W4EHL5"/>
<evidence type="ECO:0000313" key="5">
    <source>
        <dbReference type="Proteomes" id="UP000314983"/>
    </source>
</evidence>
<sequence length="176" mass="19656">MGARAGRLLRTFNLENRVDREISKTKPKPAPRHVTTADSAPGAQYISEVNKKNDALLAWLKQVYVKSRDPISQVTVAAELKQAEHVGHRPLKSSLRGDHFLISDITAVPQGKLLIVEALTALNNHKLSPQTWTAEKIAKEYTLDLADAKALTKFFIPFNVKIIPPKSEERKQIKDS</sequence>
<dbReference type="InterPro" id="IPR009622">
    <property type="entry name" value="NDUFAF4"/>
</dbReference>
<reference evidence="5" key="2">
    <citation type="journal article" date="2017" name="Sci. Adv.">
        <title>A tail of two voltages: Proteomic comparison of the three electric organs of the electric eel.</title>
        <authorList>
            <person name="Traeger L.L."/>
            <person name="Sabat G."/>
            <person name="Barrett-Wilt G.A."/>
            <person name="Wells G.B."/>
            <person name="Sussman M.R."/>
        </authorList>
    </citation>
    <scope>NUCLEOTIDE SEQUENCE [LARGE SCALE GENOMIC DNA]</scope>
</reference>
<dbReference type="PANTHER" id="PTHR13338">
    <property type="entry name" value="UPF0240 PROTEIN"/>
    <property type="match status" value="1"/>
</dbReference>
<name>A0A4W4EHL5_ELEEL</name>
<dbReference type="GeneTree" id="ENSGT00390000001627"/>
<dbReference type="STRING" id="8005.ENSEEEP00000010866"/>
<reference evidence="5" key="1">
    <citation type="journal article" date="2014" name="Science">
        <title>Nonhuman genetics. Genomic basis for the convergent evolution of electric organs.</title>
        <authorList>
            <person name="Gallant J.R."/>
            <person name="Traeger L.L."/>
            <person name="Volkening J.D."/>
            <person name="Moffett H."/>
            <person name="Chen P.H."/>
            <person name="Novina C.D."/>
            <person name="Phillips G.N.Jr."/>
            <person name="Anand R."/>
            <person name="Wells G.B."/>
            <person name="Pinch M."/>
            <person name="Guth R."/>
            <person name="Unguez G.A."/>
            <person name="Albert J.S."/>
            <person name="Zakon H.H."/>
            <person name="Samanta M.P."/>
            <person name="Sussman M.R."/>
        </authorList>
    </citation>
    <scope>NUCLEOTIDE SEQUENCE [LARGE SCALE GENOMIC DNA]</scope>
</reference>
<evidence type="ECO:0000256" key="2">
    <source>
        <dbReference type="ARBA" id="ARBA00011265"/>
    </source>
</evidence>
<reference evidence="4" key="3">
    <citation type="submission" date="2020-05" db="EMBL/GenBank/DDBJ databases">
        <title>Electrophorus electricus (electric eel) genome, fEleEle1, primary haplotype.</title>
        <authorList>
            <person name="Myers G."/>
            <person name="Meyer A."/>
            <person name="Fedrigo O."/>
            <person name="Formenti G."/>
            <person name="Rhie A."/>
            <person name="Tracey A."/>
            <person name="Sims Y."/>
            <person name="Jarvis E.D."/>
        </authorList>
    </citation>
    <scope>NUCLEOTIDE SEQUENCE [LARGE SCALE GENOMIC DNA]</scope>
</reference>
<protein>
    <recommendedName>
        <fullName evidence="3">NADH dehydrogenase [ubiquinone] 1 alpha subcomplex assembly factor 4</fullName>
    </recommendedName>
</protein>
<evidence type="ECO:0000256" key="3">
    <source>
        <dbReference type="ARBA" id="ARBA00021777"/>
    </source>
</evidence>
<dbReference type="Ensembl" id="ENSEEET00000010990.2">
    <property type="protein sequence ID" value="ENSEEEP00000010866.1"/>
    <property type="gene ID" value="ENSEEEG00000005498.2"/>
</dbReference>
<reference evidence="4" key="5">
    <citation type="submission" date="2025-09" db="UniProtKB">
        <authorList>
            <consortium name="Ensembl"/>
        </authorList>
    </citation>
    <scope>IDENTIFICATION</scope>
</reference>
<dbReference type="PANTHER" id="PTHR13338:SF4">
    <property type="entry name" value="NADH DEHYDROGENASE [UBIQUINONE] 1 ALPHA SUBCOMPLEX ASSEMBLY FACTOR 4"/>
    <property type="match status" value="1"/>
</dbReference>
<comment type="subunit">
    <text evidence="2">Binds calmodulin. Interacts with NDUFAF3.</text>
</comment>
<dbReference type="GeneID" id="113590555"/>
<comment type="similarity">
    <text evidence="1">Belongs to the NDUFAF4 family.</text>
</comment>
<accession>A0A4W4EHL5</accession>
<evidence type="ECO:0000313" key="4">
    <source>
        <dbReference type="Ensembl" id="ENSEEEP00000010866.1"/>
    </source>
</evidence>
<evidence type="ECO:0000256" key="1">
    <source>
        <dbReference type="ARBA" id="ARBA00010698"/>
    </source>
</evidence>
<dbReference type="Pfam" id="PF06784">
    <property type="entry name" value="UPF0240"/>
    <property type="match status" value="1"/>
</dbReference>
<proteinExistence type="inferred from homology"/>